<organism evidence="2">
    <name type="scientific">marine sediment metagenome</name>
    <dbReference type="NCBI Taxonomy" id="412755"/>
    <lineage>
        <taxon>unclassified sequences</taxon>
        <taxon>metagenomes</taxon>
        <taxon>ecological metagenomes</taxon>
    </lineage>
</organism>
<gene>
    <name evidence="2" type="ORF">S06H3_15267</name>
</gene>
<reference evidence="2" key="1">
    <citation type="journal article" date="2014" name="Front. Microbiol.">
        <title>High frequency of phylogenetically diverse reductive dehalogenase-homologous genes in deep subseafloor sedimentary metagenomes.</title>
        <authorList>
            <person name="Kawai M."/>
            <person name="Futagami T."/>
            <person name="Toyoda A."/>
            <person name="Takaki Y."/>
            <person name="Nishi S."/>
            <person name="Hori S."/>
            <person name="Arai W."/>
            <person name="Tsubouchi T."/>
            <person name="Morono Y."/>
            <person name="Uchiyama I."/>
            <person name="Ito T."/>
            <person name="Fujiyama A."/>
            <person name="Inagaki F."/>
            <person name="Takami H."/>
        </authorList>
    </citation>
    <scope>NUCLEOTIDE SEQUENCE</scope>
    <source>
        <strain evidence="2">Expedition CK06-06</strain>
    </source>
</reference>
<protein>
    <recommendedName>
        <fullName evidence="1">Lumazine-binding domain-containing protein</fullName>
    </recommendedName>
</protein>
<dbReference type="SUPFAM" id="SSF63380">
    <property type="entry name" value="Riboflavin synthase domain-like"/>
    <property type="match status" value="1"/>
</dbReference>
<feature type="non-terminal residue" evidence="2">
    <location>
        <position position="1"/>
    </location>
</feature>
<dbReference type="Pfam" id="PF00677">
    <property type="entry name" value="Lum_binding"/>
    <property type="match status" value="1"/>
</dbReference>
<dbReference type="Gene3D" id="2.40.30.20">
    <property type="match status" value="1"/>
</dbReference>
<proteinExistence type="predicted"/>
<comment type="caution">
    <text evidence="2">The sequence shown here is derived from an EMBL/GenBank/DDBJ whole genome shotgun (WGS) entry which is preliminary data.</text>
</comment>
<dbReference type="InterPro" id="IPR026017">
    <property type="entry name" value="Lumazine-bd_dom"/>
</dbReference>
<name>X1KQC7_9ZZZZ</name>
<evidence type="ECO:0000313" key="2">
    <source>
        <dbReference type="EMBL" id="GAI08888.1"/>
    </source>
</evidence>
<accession>X1KQC7</accession>
<dbReference type="InterPro" id="IPR023366">
    <property type="entry name" value="ATP_synth_asu-like_sf"/>
</dbReference>
<dbReference type="PROSITE" id="PS51177">
    <property type="entry name" value="LUMAZINE_BIND"/>
    <property type="match status" value="1"/>
</dbReference>
<sequence>SSFQVSVVDYTCKYTTFGSQQVGDLVNLEVDIIAKYVEQLSQNGNRGITTDFLQEHGFLVG</sequence>
<dbReference type="InterPro" id="IPR017938">
    <property type="entry name" value="Riboflavin_synthase-like_b-brl"/>
</dbReference>
<evidence type="ECO:0000259" key="1">
    <source>
        <dbReference type="PROSITE" id="PS51177"/>
    </source>
</evidence>
<dbReference type="AlphaFoldDB" id="X1KQC7"/>
<feature type="domain" description="Lumazine-binding" evidence="1">
    <location>
        <begin position="1"/>
        <end position="41"/>
    </location>
</feature>
<dbReference type="EMBL" id="BARV01007504">
    <property type="protein sequence ID" value="GAI08888.1"/>
    <property type="molecule type" value="Genomic_DNA"/>
</dbReference>